<dbReference type="GO" id="GO:0061665">
    <property type="term" value="F:SUMO ligase activity"/>
    <property type="evidence" value="ECO:0007669"/>
    <property type="project" value="TreeGrafter"/>
</dbReference>
<dbReference type="GO" id="GO:0032183">
    <property type="term" value="F:SUMO binding"/>
    <property type="evidence" value="ECO:0007669"/>
    <property type="project" value="TreeGrafter"/>
</dbReference>
<dbReference type="GO" id="GO:0016925">
    <property type="term" value="P:protein sumoylation"/>
    <property type="evidence" value="ECO:0007669"/>
    <property type="project" value="TreeGrafter"/>
</dbReference>
<dbReference type="AlphaFoldDB" id="A0A5C6N0G6"/>
<dbReference type="GO" id="GO:0000122">
    <property type="term" value="P:negative regulation of transcription by RNA polymerase II"/>
    <property type="evidence" value="ECO:0007669"/>
    <property type="project" value="TreeGrafter"/>
</dbReference>
<dbReference type="Proteomes" id="UP000324091">
    <property type="component" value="Chromosome 6"/>
</dbReference>
<name>A0A5C6N0G6_9TELE</name>
<evidence type="ECO:0000256" key="1">
    <source>
        <dbReference type="SAM" id="MobiDB-lite"/>
    </source>
</evidence>
<comment type="caution">
    <text evidence="2">The sequence shown here is derived from an EMBL/GenBank/DDBJ whole genome shotgun (WGS) entry which is preliminary data.</text>
</comment>
<reference evidence="2 3" key="1">
    <citation type="submission" date="2019-04" db="EMBL/GenBank/DDBJ databases">
        <title>Chromosome genome assembly for Takifugu flavidus.</title>
        <authorList>
            <person name="Xiao S."/>
        </authorList>
    </citation>
    <scope>NUCLEOTIDE SEQUENCE [LARGE SCALE GENOMIC DNA]</scope>
    <source>
        <strain evidence="2">HTHZ2018</strain>
        <tissue evidence="2">Muscle</tissue>
    </source>
</reference>
<dbReference type="PANTHER" id="PTHR46727">
    <property type="entry name" value="E3 SUMO-PROTEIN LIGASE CBX4"/>
    <property type="match status" value="1"/>
</dbReference>
<dbReference type="GO" id="GO:0035102">
    <property type="term" value="C:PRC1 complex"/>
    <property type="evidence" value="ECO:0007669"/>
    <property type="project" value="TreeGrafter"/>
</dbReference>
<feature type="region of interest" description="Disordered" evidence="1">
    <location>
        <begin position="425"/>
        <end position="450"/>
    </location>
</feature>
<organism evidence="2 3">
    <name type="scientific">Takifugu flavidus</name>
    <name type="common">sansaifugu</name>
    <dbReference type="NCBI Taxonomy" id="433684"/>
    <lineage>
        <taxon>Eukaryota</taxon>
        <taxon>Metazoa</taxon>
        <taxon>Chordata</taxon>
        <taxon>Craniata</taxon>
        <taxon>Vertebrata</taxon>
        <taxon>Euteleostomi</taxon>
        <taxon>Actinopterygii</taxon>
        <taxon>Neopterygii</taxon>
        <taxon>Teleostei</taxon>
        <taxon>Neoteleostei</taxon>
        <taxon>Acanthomorphata</taxon>
        <taxon>Eupercaria</taxon>
        <taxon>Tetraodontiformes</taxon>
        <taxon>Tetradontoidea</taxon>
        <taxon>Tetraodontidae</taxon>
        <taxon>Takifugu</taxon>
    </lineage>
</organism>
<feature type="compositionally biased region" description="Low complexity" evidence="1">
    <location>
        <begin position="658"/>
        <end position="667"/>
    </location>
</feature>
<dbReference type="Gene3D" id="2.40.50.40">
    <property type="match status" value="1"/>
</dbReference>
<feature type="region of interest" description="Disordered" evidence="1">
    <location>
        <begin position="579"/>
        <end position="708"/>
    </location>
</feature>
<protein>
    <submittedName>
        <fullName evidence="2">E3 SUMO-protein ligase CBX4</fullName>
    </submittedName>
</protein>
<sequence length="733" mass="80437">MEIPAAGEHVFAVENIEKKRSRKVRLRAHTCLSLIYLLFVERAEDRRRVVRKVATRSLSCLCQSAGEVRVSGEVARMVFKPVLKVPACVRRGLEPPRPQPGPSHGRAAPCPHPVLTLSSPCPHCVLTLSSPCPHCVLTLSSLCPHPVLTLSSPCPHRVLTLSSLCPHCVLTLSSLCPHCVLTLSSLCPHCVLTVSSPCPHLSSLCPHPVLTVSSPVLTVSSLCPHPVLTLSSLCPLNRYNTWEPEENILDPRLLDAFQERERQEQLMGYRKRGPKPKHLLIQVPSFARRSSVLADIREVSLEEGRCQPAKPAETLRPQNQQYQLNSQKHHQYPTVCREQDGDRQSSGKKFYYQLNGKKHHQYQPDLKVQGPLCAEALDVKALELPRQGCNLPPVLQQKWVRDKDSGCLTKVKDIAMELKKLPADLNGHKEPKNMGCAEEEPRQSDAVSSSKLKIVKNKNKNGRIVIVMSKYMENGIHPAKTRAGDSEAAEPATPGTDGGAESHYEKMRLVRELGLMNGFAKHKPTVPSSGFNGDGLEERKQPPTSDPTVAERGKDVEVTGQQQLPADQPLQLTTKSNLLSVTPDRGAPPHGDRRGGQGGLQALKRRLPDAASQEQGGVKRLVSSSSDSASSQSPEQERGFVDQEEPIDLRVLKPRPAEPAAGNAAEAPPAPQSPTDRLESQLQTEAPAAAEGRSHEQREEEEFPSFQPLLGNIVITDITTNCLTVTFKEYVAA</sequence>
<dbReference type="EMBL" id="RHFK02000019">
    <property type="protein sequence ID" value="TWW59761.1"/>
    <property type="molecule type" value="Genomic_DNA"/>
</dbReference>
<feature type="compositionally biased region" description="Basic and acidic residues" evidence="1">
    <location>
        <begin position="635"/>
        <end position="651"/>
    </location>
</feature>
<dbReference type="PANTHER" id="PTHR46727:SF1">
    <property type="entry name" value="E3 SUMO-PROTEIN LIGASE CBX4"/>
    <property type="match status" value="1"/>
</dbReference>
<accession>A0A5C6N0G6</accession>
<feature type="region of interest" description="Disordered" evidence="1">
    <location>
        <begin position="520"/>
        <end position="554"/>
    </location>
</feature>
<evidence type="ECO:0000313" key="3">
    <source>
        <dbReference type="Proteomes" id="UP000324091"/>
    </source>
</evidence>
<dbReference type="InterPro" id="IPR043531">
    <property type="entry name" value="CBX4"/>
</dbReference>
<feature type="region of interest" description="Disordered" evidence="1">
    <location>
        <begin position="478"/>
        <end position="502"/>
    </location>
</feature>
<proteinExistence type="predicted"/>
<dbReference type="GO" id="GO:0016874">
    <property type="term" value="F:ligase activity"/>
    <property type="evidence" value="ECO:0007669"/>
    <property type="project" value="UniProtKB-KW"/>
</dbReference>
<dbReference type="InterPro" id="IPR033773">
    <property type="entry name" value="CBX7_C"/>
</dbReference>
<dbReference type="Pfam" id="PF17218">
    <property type="entry name" value="CBX7_C"/>
    <property type="match status" value="1"/>
</dbReference>
<keyword evidence="2" id="KW-0436">Ligase</keyword>
<gene>
    <name evidence="2" type="ORF">D4764_06G0012910</name>
</gene>
<evidence type="ECO:0000313" key="2">
    <source>
        <dbReference type="EMBL" id="TWW59761.1"/>
    </source>
</evidence>
<feature type="compositionally biased region" description="Low complexity" evidence="1">
    <location>
        <begin position="623"/>
        <end position="633"/>
    </location>
</feature>
<keyword evidence="3" id="KW-1185">Reference proteome</keyword>